<accession>R7QS87</accession>
<dbReference type="PANTHER" id="PTHR45861:SF1">
    <property type="entry name" value="DNA POLYMERASE ALPHA CATALYTIC SUBUNIT"/>
    <property type="match status" value="1"/>
</dbReference>
<feature type="compositionally biased region" description="Basic residues" evidence="13">
    <location>
        <begin position="11"/>
        <end position="23"/>
    </location>
</feature>
<evidence type="ECO:0000256" key="3">
    <source>
        <dbReference type="ARBA" id="ARBA00022679"/>
    </source>
</evidence>
<feature type="domain" description="DNA-directed DNA polymerase family B exonuclease" evidence="15">
    <location>
        <begin position="304"/>
        <end position="557"/>
    </location>
</feature>
<dbReference type="Gene3D" id="3.90.1600.10">
    <property type="entry name" value="Palm domain of DNA polymerase"/>
    <property type="match status" value="1"/>
</dbReference>
<keyword evidence="18" id="KW-1185">Reference proteome</keyword>
<dbReference type="Proteomes" id="UP000012073">
    <property type="component" value="Unassembled WGS sequence"/>
</dbReference>
<dbReference type="InterPro" id="IPR015088">
    <property type="entry name" value="Znf_DNA-dir_DNA_pol_B_alpha"/>
</dbReference>
<dbReference type="InterPro" id="IPR012337">
    <property type="entry name" value="RNaseH-like_sf"/>
</dbReference>
<feature type="compositionally biased region" description="Basic and acidic residues" evidence="13">
    <location>
        <begin position="1"/>
        <end position="10"/>
    </location>
</feature>
<keyword evidence="6" id="KW-0479">Metal-binding</keyword>
<feature type="region of interest" description="Disordered" evidence="13">
    <location>
        <begin position="1"/>
        <end position="63"/>
    </location>
</feature>
<keyword evidence="10 12" id="KW-0238">DNA-binding</keyword>
<dbReference type="Gene3D" id="3.30.70.2820">
    <property type="match status" value="1"/>
</dbReference>
<dbReference type="InterPro" id="IPR042087">
    <property type="entry name" value="DNA_pol_B_thumb"/>
</dbReference>
<evidence type="ECO:0000256" key="13">
    <source>
        <dbReference type="SAM" id="MobiDB-lite"/>
    </source>
</evidence>
<evidence type="ECO:0000256" key="8">
    <source>
        <dbReference type="ARBA" id="ARBA00022833"/>
    </source>
</evidence>
<dbReference type="SMART" id="SM00486">
    <property type="entry name" value="POLBc"/>
    <property type="match status" value="1"/>
</dbReference>
<evidence type="ECO:0000256" key="5">
    <source>
        <dbReference type="ARBA" id="ARBA00022705"/>
    </source>
</evidence>
<keyword evidence="11" id="KW-0539">Nucleus</keyword>
<dbReference type="OrthoDB" id="6755010at2759"/>
<dbReference type="RefSeq" id="XP_005710544.1">
    <property type="nucleotide sequence ID" value="XM_005710487.1"/>
</dbReference>
<reference evidence="18" key="1">
    <citation type="journal article" date="2013" name="Proc. Natl. Acad. Sci. U.S.A.">
        <title>Genome structure and metabolic features in the red seaweed Chondrus crispus shed light on evolution of the Archaeplastida.</title>
        <authorList>
            <person name="Collen J."/>
            <person name="Porcel B."/>
            <person name="Carre W."/>
            <person name="Ball S.G."/>
            <person name="Chaparro C."/>
            <person name="Tonon T."/>
            <person name="Barbeyron T."/>
            <person name="Michel G."/>
            <person name="Noel B."/>
            <person name="Valentin K."/>
            <person name="Elias M."/>
            <person name="Artiguenave F."/>
            <person name="Arun A."/>
            <person name="Aury J.M."/>
            <person name="Barbosa-Neto J.F."/>
            <person name="Bothwell J.H."/>
            <person name="Bouget F.Y."/>
            <person name="Brillet L."/>
            <person name="Cabello-Hurtado F."/>
            <person name="Capella-Gutierrez S."/>
            <person name="Charrier B."/>
            <person name="Cladiere L."/>
            <person name="Cock J.M."/>
            <person name="Coelho S.M."/>
            <person name="Colleoni C."/>
            <person name="Czjzek M."/>
            <person name="Da Silva C."/>
            <person name="Delage L."/>
            <person name="Denoeud F."/>
            <person name="Deschamps P."/>
            <person name="Dittami S.M."/>
            <person name="Gabaldon T."/>
            <person name="Gachon C.M."/>
            <person name="Groisillier A."/>
            <person name="Herve C."/>
            <person name="Jabbari K."/>
            <person name="Katinka M."/>
            <person name="Kloareg B."/>
            <person name="Kowalczyk N."/>
            <person name="Labadie K."/>
            <person name="Leblanc C."/>
            <person name="Lopez P.J."/>
            <person name="McLachlan D.H."/>
            <person name="Meslet-Cladiere L."/>
            <person name="Moustafa A."/>
            <person name="Nehr Z."/>
            <person name="Nyvall Collen P."/>
            <person name="Panaud O."/>
            <person name="Partensky F."/>
            <person name="Poulain J."/>
            <person name="Rensing S.A."/>
            <person name="Rousvoal S."/>
            <person name="Samson G."/>
            <person name="Symeonidi A."/>
            <person name="Weissenbach J."/>
            <person name="Zambounis A."/>
            <person name="Wincker P."/>
            <person name="Boyen C."/>
        </authorList>
    </citation>
    <scope>NUCLEOTIDE SEQUENCE [LARGE SCALE GENOMIC DNA]</scope>
    <source>
        <strain evidence="18">cv. Stackhouse</strain>
    </source>
</reference>
<dbReference type="Gene3D" id="1.10.287.690">
    <property type="entry name" value="Helix hairpin bin"/>
    <property type="match status" value="1"/>
</dbReference>
<dbReference type="InterPro" id="IPR006134">
    <property type="entry name" value="DNA-dir_DNA_pol_B_multi_dom"/>
</dbReference>
<dbReference type="InterPro" id="IPR038256">
    <property type="entry name" value="Pol_alpha_znc_sf"/>
</dbReference>
<sequence>MLDADFDSHMKQSRAARRKKKTAVQRAIGDMLFDTPAEPAPHPILQADSPRDDYAAPPPSLTKPAVEPVIQVEPNPVQTAYLEDSLDADMLVAAADAAVKQRMAAPKPPVAPKRVPAATFAERSAARIASAVAPAPVAPNAPLARGPDGEVIMFWTDAHEMRVNGGQHLYMFGKVPVGTLDSGVYASVCVQVQGMERKLYVLPRMHKVDARGRPTKEPVKIVPDVHAEISAILLGKSSGDGKGFAARRSGSNLPSTIMAKKVMRSCPFGDTHAPREATEYLKVKIPFSNTSNLFPESSGKTFSRVYGTKTSASEDLCMKRRLRGPGWVRLTNATPMQSKVSHAKCSLTIPSPMDVTVANDMSDKDPPPVSALCLNAKTTLNPKTGAHEIVMLAGVFVRGVPLSGPLPENALEPDGPTGTRDFILVRAPDGQSVPFGFSDRARSVLARGGGVEVAPNESVLLNSFLSKLLRLDPDVLLGHDLMGFGLDVLIARMNVRRSREWSRLGRLVQRRDLSHVVKNNSSSSWFKSEAVAGRLVVDTYSYAKELLTREKDYSLSALSRNVLGGHLLGGTSGHLPPTTDVSKVPAAFDSTDSLCNLVFECSLEARTAGRLAAHLSVLPLSRQLTCISGNLWSHTLRGARAERIEYLLCHEFKLIGAKNTGTSGKAGDIGSKLLLPDKLTKAERVRLGKQFEEEQNANAPRPPPGGAEAEIDGAEGATPKASAKSAKSKSARRKPQYSGGLVLEPKKGFYDRYTLQLDFNSLYPSIIQEFNICFTTLDLAKHKEKSASELEAPFAQGSPDEGVSGADGSAMMNLPNKSLLEGVLPRVLRRLVEQRRQVKKLLKEERLKAGKETLRAQQLDIRQLAIKLTANSLYGCLGFEGSRFFARPLAEMVTCQGRDTLQKTVDLARDSFNAQVIYGDTDSLFVYTGLDDINRVRKLGTELKREVNKKYRTLEIEIDAIYKKMLLLKKKKYAALKVVDPNNPDKVVREVKGLDLVRHDWCDLSHDASEHFLQQIFQIQAADIDDAVGNIVTFLGELAKRVNNNEISLSKYVITRCLTKRPQDYPEGGGLPHVTVAIRLINEHKKRIKPGDYIKYVVCLNAADGEQSSSGSKSVAQRAYHPDEVIASEGKLVIDLKYYLENQVLPPIMRLCDPIESIEASRIAVSLGLDGRRYERKTYDMDSGNYLALGPQSAAEKFQDVDPLMACCVNCGAQSEFQGVLFKSSGKAIQTAGLDCCKCNRRFSSATLANIITLALRTWTSKYYTSALQLNGDDGSRKRETRNIALGGNGALARRKFDEAWLYKQLRYLRFLVDVPGRWALIPGHEEMKIPVNRADLSMYEELLERVDRTFDANAYRFVDLALFLAPLGIS</sequence>
<proteinExistence type="inferred from homology"/>
<keyword evidence="4 12" id="KW-0548">Nucleotidyltransferase</keyword>
<dbReference type="STRING" id="2769.R7QS87"/>
<comment type="catalytic activity">
    <reaction evidence="12">
        <text>DNA(n) + a 2'-deoxyribonucleoside 5'-triphosphate = DNA(n+1) + diphosphate</text>
        <dbReference type="Rhea" id="RHEA:22508"/>
        <dbReference type="Rhea" id="RHEA-COMP:17339"/>
        <dbReference type="Rhea" id="RHEA-COMP:17340"/>
        <dbReference type="ChEBI" id="CHEBI:33019"/>
        <dbReference type="ChEBI" id="CHEBI:61560"/>
        <dbReference type="ChEBI" id="CHEBI:173112"/>
        <dbReference type="EC" id="2.7.7.7"/>
    </reaction>
</comment>
<evidence type="ECO:0000256" key="7">
    <source>
        <dbReference type="ARBA" id="ARBA00022771"/>
    </source>
</evidence>
<keyword evidence="8" id="KW-0862">Zinc</keyword>
<keyword evidence="3 12" id="KW-0808">Transferase</keyword>
<dbReference type="GO" id="GO:0005658">
    <property type="term" value="C:alpha DNA polymerase:primase complex"/>
    <property type="evidence" value="ECO:0007669"/>
    <property type="project" value="TreeGrafter"/>
</dbReference>
<name>R7QS87_CHOCR</name>
<dbReference type="InterPro" id="IPR017964">
    <property type="entry name" value="DNA-dir_DNA_pol_B_CS"/>
</dbReference>
<dbReference type="GO" id="GO:0003887">
    <property type="term" value="F:DNA-directed DNA polymerase activity"/>
    <property type="evidence" value="ECO:0007669"/>
    <property type="project" value="UniProtKB-KW"/>
</dbReference>
<dbReference type="CDD" id="cd05532">
    <property type="entry name" value="POLBc_alpha"/>
    <property type="match status" value="1"/>
</dbReference>
<dbReference type="InterPro" id="IPR045846">
    <property type="entry name" value="POLBc_alpha"/>
</dbReference>
<dbReference type="GO" id="GO:0003688">
    <property type="term" value="F:DNA replication origin binding"/>
    <property type="evidence" value="ECO:0007669"/>
    <property type="project" value="TreeGrafter"/>
</dbReference>
<dbReference type="KEGG" id="ccp:CHC_T00010052001"/>
<dbReference type="Pfam" id="PF08996">
    <property type="entry name" value="zf-DNA_Pol"/>
    <property type="match status" value="1"/>
</dbReference>
<dbReference type="SUPFAM" id="SSF56672">
    <property type="entry name" value="DNA/RNA polymerases"/>
    <property type="match status" value="1"/>
</dbReference>
<dbReference type="InterPro" id="IPR043502">
    <property type="entry name" value="DNA/RNA_pol_sf"/>
</dbReference>
<dbReference type="GO" id="GO:1902975">
    <property type="term" value="P:mitotic DNA replication initiation"/>
    <property type="evidence" value="ECO:0007669"/>
    <property type="project" value="InterPro"/>
</dbReference>
<evidence type="ECO:0000256" key="10">
    <source>
        <dbReference type="ARBA" id="ARBA00023125"/>
    </source>
</evidence>
<keyword evidence="7" id="KW-0863">Zinc-finger</keyword>
<gene>
    <name evidence="17" type="ORF">CHC_T00010052001</name>
</gene>
<dbReference type="PRINTS" id="PR00106">
    <property type="entry name" value="DNAPOLB"/>
</dbReference>
<keyword evidence="5 12" id="KW-0235">DNA replication</keyword>
<dbReference type="SUPFAM" id="SSF53098">
    <property type="entry name" value="Ribonuclease H-like"/>
    <property type="match status" value="1"/>
</dbReference>
<organism evidence="17 18">
    <name type="scientific">Chondrus crispus</name>
    <name type="common">Carrageen Irish moss</name>
    <name type="synonym">Polymorpha crispa</name>
    <dbReference type="NCBI Taxonomy" id="2769"/>
    <lineage>
        <taxon>Eukaryota</taxon>
        <taxon>Rhodophyta</taxon>
        <taxon>Florideophyceae</taxon>
        <taxon>Rhodymeniophycidae</taxon>
        <taxon>Gigartinales</taxon>
        <taxon>Gigartinaceae</taxon>
        <taxon>Chondrus</taxon>
    </lineage>
</organism>
<dbReference type="PROSITE" id="PS00116">
    <property type="entry name" value="DNA_POLYMERASE_B"/>
    <property type="match status" value="1"/>
</dbReference>
<comment type="subcellular location">
    <subcellularLocation>
        <location evidence="1">Nucleus</location>
    </subcellularLocation>
</comment>
<dbReference type="NCBIfam" id="TIGR00592">
    <property type="entry name" value="pol2"/>
    <property type="match status" value="1"/>
</dbReference>
<dbReference type="EMBL" id="HG002147">
    <property type="protein sequence ID" value="CDF40250.1"/>
    <property type="molecule type" value="Genomic_DNA"/>
</dbReference>
<dbReference type="Pfam" id="PF00136">
    <property type="entry name" value="DNA_pol_B"/>
    <property type="match status" value="1"/>
</dbReference>
<evidence type="ECO:0000313" key="18">
    <source>
        <dbReference type="Proteomes" id="UP000012073"/>
    </source>
</evidence>
<dbReference type="InterPro" id="IPR023211">
    <property type="entry name" value="DNA_pol_palm_dom_sf"/>
</dbReference>
<dbReference type="GO" id="GO:0003682">
    <property type="term" value="F:chromatin binding"/>
    <property type="evidence" value="ECO:0007669"/>
    <property type="project" value="TreeGrafter"/>
</dbReference>
<dbReference type="OMA" id="MTKMNVG"/>
<evidence type="ECO:0000259" key="15">
    <source>
        <dbReference type="Pfam" id="PF03104"/>
    </source>
</evidence>
<dbReference type="GO" id="GO:0008270">
    <property type="term" value="F:zinc ion binding"/>
    <property type="evidence" value="ECO:0007669"/>
    <property type="project" value="UniProtKB-KW"/>
</dbReference>
<dbReference type="GO" id="GO:0006273">
    <property type="term" value="P:lagging strand elongation"/>
    <property type="evidence" value="ECO:0007669"/>
    <property type="project" value="TreeGrafter"/>
</dbReference>
<dbReference type="Gene3D" id="2.40.50.730">
    <property type="match status" value="1"/>
</dbReference>
<dbReference type="GO" id="GO:0000166">
    <property type="term" value="F:nucleotide binding"/>
    <property type="evidence" value="ECO:0007669"/>
    <property type="project" value="InterPro"/>
</dbReference>
<dbReference type="Gene3D" id="3.30.420.10">
    <property type="entry name" value="Ribonuclease H-like superfamily/Ribonuclease H"/>
    <property type="match status" value="1"/>
</dbReference>
<dbReference type="GO" id="GO:0003697">
    <property type="term" value="F:single-stranded DNA binding"/>
    <property type="evidence" value="ECO:0007669"/>
    <property type="project" value="TreeGrafter"/>
</dbReference>
<feature type="compositionally biased region" description="Basic residues" evidence="13">
    <location>
        <begin position="726"/>
        <end position="735"/>
    </location>
</feature>
<evidence type="ECO:0000256" key="2">
    <source>
        <dbReference type="ARBA" id="ARBA00005755"/>
    </source>
</evidence>
<feature type="region of interest" description="Disordered" evidence="13">
    <location>
        <begin position="689"/>
        <end position="737"/>
    </location>
</feature>
<dbReference type="InterPro" id="IPR036397">
    <property type="entry name" value="RNaseH_sf"/>
</dbReference>
<evidence type="ECO:0000256" key="12">
    <source>
        <dbReference type="RuleBase" id="RU000442"/>
    </source>
</evidence>
<feature type="compositionally biased region" description="Low complexity" evidence="13">
    <location>
        <begin position="714"/>
        <end position="725"/>
    </location>
</feature>
<protein>
    <recommendedName>
        <fullName evidence="12">DNA polymerase</fullName>
        <ecNumber evidence="12">2.7.7.7</ecNumber>
    </recommendedName>
</protein>
<evidence type="ECO:0000259" key="16">
    <source>
        <dbReference type="Pfam" id="PF08996"/>
    </source>
</evidence>
<evidence type="ECO:0000256" key="6">
    <source>
        <dbReference type="ARBA" id="ARBA00022723"/>
    </source>
</evidence>
<dbReference type="GeneID" id="17318260"/>
<dbReference type="Pfam" id="PF03104">
    <property type="entry name" value="DNA_pol_B_exo1"/>
    <property type="match status" value="1"/>
</dbReference>
<dbReference type="InterPro" id="IPR006133">
    <property type="entry name" value="DNA-dir_DNA_pol_B_exonuc"/>
</dbReference>
<dbReference type="Gramene" id="CDF40250">
    <property type="protein sequence ID" value="CDF40250"/>
    <property type="gene ID" value="CHC_T00010052001"/>
</dbReference>
<evidence type="ECO:0000256" key="9">
    <source>
        <dbReference type="ARBA" id="ARBA00022932"/>
    </source>
</evidence>
<dbReference type="PANTHER" id="PTHR45861">
    <property type="entry name" value="DNA POLYMERASE ALPHA CATALYTIC SUBUNIT"/>
    <property type="match status" value="1"/>
</dbReference>
<dbReference type="EC" id="2.7.7.7" evidence="12"/>
<feature type="domain" description="DNA-directed DNA polymerase family B multifunctional" evidence="14">
    <location>
        <begin position="699"/>
        <end position="1155"/>
    </location>
</feature>
<dbReference type="CDD" id="cd05776">
    <property type="entry name" value="DNA_polB_alpha_exo"/>
    <property type="match status" value="1"/>
</dbReference>
<dbReference type="GO" id="GO:0006272">
    <property type="term" value="P:leading strand elongation"/>
    <property type="evidence" value="ECO:0007669"/>
    <property type="project" value="TreeGrafter"/>
</dbReference>
<evidence type="ECO:0000256" key="4">
    <source>
        <dbReference type="ARBA" id="ARBA00022695"/>
    </source>
</evidence>
<comment type="similarity">
    <text evidence="2 12">Belongs to the DNA polymerase type-B family.</text>
</comment>
<dbReference type="Gene3D" id="1.10.3200.20">
    <property type="entry name" value="DNA Polymerase alpha, zinc finger"/>
    <property type="match status" value="1"/>
</dbReference>
<evidence type="ECO:0000259" key="14">
    <source>
        <dbReference type="Pfam" id="PF00136"/>
    </source>
</evidence>
<evidence type="ECO:0000313" key="17">
    <source>
        <dbReference type="EMBL" id="CDF40250.1"/>
    </source>
</evidence>
<dbReference type="Gene3D" id="6.10.10.100">
    <property type="match status" value="1"/>
</dbReference>
<feature type="domain" description="Zinc finger DNA-directed DNA polymerase family B alpha" evidence="16">
    <location>
        <begin position="1193"/>
        <end position="1362"/>
    </location>
</feature>
<evidence type="ECO:0000256" key="1">
    <source>
        <dbReference type="ARBA" id="ARBA00004123"/>
    </source>
</evidence>
<dbReference type="InterPro" id="IPR006172">
    <property type="entry name" value="DNA-dir_DNA_pol_B"/>
</dbReference>
<dbReference type="Gene3D" id="1.10.132.60">
    <property type="entry name" value="DNA polymerase family B, C-terminal domain"/>
    <property type="match status" value="1"/>
</dbReference>
<evidence type="ECO:0000256" key="11">
    <source>
        <dbReference type="ARBA" id="ARBA00023242"/>
    </source>
</evidence>
<keyword evidence="9 12" id="KW-0239">DNA-directed DNA polymerase</keyword>